<comment type="caution">
    <text evidence="1">The sequence shown here is derived from an EMBL/GenBank/DDBJ whole genome shotgun (WGS) entry which is preliminary data.</text>
</comment>
<keyword evidence="2" id="KW-1185">Reference proteome</keyword>
<evidence type="ECO:0000313" key="2">
    <source>
        <dbReference type="Proteomes" id="UP000657574"/>
    </source>
</evidence>
<dbReference type="AlphaFoldDB" id="A0A917KTD0"/>
<organism evidence="1 2">
    <name type="scientific">Streptomyces brasiliensis</name>
    <dbReference type="NCBI Taxonomy" id="1954"/>
    <lineage>
        <taxon>Bacteria</taxon>
        <taxon>Bacillati</taxon>
        <taxon>Actinomycetota</taxon>
        <taxon>Actinomycetes</taxon>
        <taxon>Kitasatosporales</taxon>
        <taxon>Streptomycetaceae</taxon>
        <taxon>Streptomyces</taxon>
    </lineage>
</organism>
<evidence type="ECO:0000313" key="1">
    <source>
        <dbReference type="EMBL" id="GGJ26889.1"/>
    </source>
</evidence>
<accession>A0A917KTD0</accession>
<protein>
    <submittedName>
        <fullName evidence="1">Uncharacterized protein</fullName>
    </submittedName>
</protein>
<reference evidence="1" key="1">
    <citation type="journal article" date="2014" name="Int. J. Syst. Evol. Microbiol.">
        <title>Complete genome sequence of Corynebacterium casei LMG S-19264T (=DSM 44701T), isolated from a smear-ripened cheese.</title>
        <authorList>
            <consortium name="US DOE Joint Genome Institute (JGI-PGF)"/>
            <person name="Walter F."/>
            <person name="Albersmeier A."/>
            <person name="Kalinowski J."/>
            <person name="Ruckert C."/>
        </authorList>
    </citation>
    <scope>NUCLEOTIDE SEQUENCE</scope>
    <source>
        <strain evidence="1">JCM 3086</strain>
    </source>
</reference>
<gene>
    <name evidence="1" type="ORF">GCM10010121_042650</name>
</gene>
<dbReference type="EMBL" id="BMQA01000013">
    <property type="protein sequence ID" value="GGJ26889.1"/>
    <property type="molecule type" value="Genomic_DNA"/>
</dbReference>
<dbReference type="RefSeq" id="WP_189312816.1">
    <property type="nucleotide sequence ID" value="NZ_BMQA01000013.1"/>
</dbReference>
<sequence length="73" mass="8043">MFQDSPIYDRLVAERGDIPAGVRREADRLHREVEMVMMPLRSLGRAPGAQLPPPVGPVAEWQRVPLPPGGGVF</sequence>
<dbReference type="Proteomes" id="UP000657574">
    <property type="component" value="Unassembled WGS sequence"/>
</dbReference>
<proteinExistence type="predicted"/>
<name>A0A917KTD0_9ACTN</name>
<reference evidence="1" key="2">
    <citation type="submission" date="2020-09" db="EMBL/GenBank/DDBJ databases">
        <authorList>
            <person name="Sun Q."/>
            <person name="Ohkuma M."/>
        </authorList>
    </citation>
    <scope>NUCLEOTIDE SEQUENCE</scope>
    <source>
        <strain evidence="1">JCM 3086</strain>
    </source>
</reference>